<keyword evidence="3" id="KW-1185">Reference proteome</keyword>
<dbReference type="HOGENOM" id="CLU_2816249_0_0_1"/>
<dbReference type="EnsemblPlants" id="AES73948">
    <property type="protein sequence ID" value="AES73948"/>
    <property type="gene ID" value="MTR_3g111260"/>
</dbReference>
<dbReference type="PaxDb" id="3880-AES73948"/>
<dbReference type="EMBL" id="CM001219">
    <property type="protein sequence ID" value="AES73948.1"/>
    <property type="molecule type" value="Genomic_DNA"/>
</dbReference>
<evidence type="ECO:0000313" key="2">
    <source>
        <dbReference type="EnsemblPlants" id="AES73948"/>
    </source>
</evidence>
<proteinExistence type="predicted"/>
<name>G7J448_MEDTR</name>
<protein>
    <submittedName>
        <fullName evidence="1 2">Uncharacterized protein</fullName>
    </submittedName>
</protein>
<dbReference type="Proteomes" id="UP000002051">
    <property type="component" value="Chromosome 3"/>
</dbReference>
<reference evidence="1 3" key="2">
    <citation type="journal article" date="2014" name="BMC Genomics">
        <title>An improved genome release (version Mt4.0) for the model legume Medicago truncatula.</title>
        <authorList>
            <person name="Tang H."/>
            <person name="Krishnakumar V."/>
            <person name="Bidwell S."/>
            <person name="Rosen B."/>
            <person name="Chan A."/>
            <person name="Zhou S."/>
            <person name="Gentzbittel L."/>
            <person name="Childs K.L."/>
            <person name="Yandell M."/>
            <person name="Gundlach H."/>
            <person name="Mayer K.F."/>
            <person name="Schwartz D.C."/>
            <person name="Town C.D."/>
        </authorList>
    </citation>
    <scope>GENOME REANNOTATION</scope>
    <source>
        <strain evidence="2 3">cv. Jemalong A17</strain>
    </source>
</reference>
<sequence>MGELLEIEVSIGHNLVCMRQYFGLFGEVSGSLTYLEVWVNFSTMVPHRHFEQAHDFPVSARSIPPHA</sequence>
<accession>G7J448</accession>
<organism evidence="1 3">
    <name type="scientific">Medicago truncatula</name>
    <name type="common">Barrel medic</name>
    <name type="synonym">Medicago tribuloides</name>
    <dbReference type="NCBI Taxonomy" id="3880"/>
    <lineage>
        <taxon>Eukaryota</taxon>
        <taxon>Viridiplantae</taxon>
        <taxon>Streptophyta</taxon>
        <taxon>Embryophyta</taxon>
        <taxon>Tracheophyta</taxon>
        <taxon>Spermatophyta</taxon>
        <taxon>Magnoliopsida</taxon>
        <taxon>eudicotyledons</taxon>
        <taxon>Gunneridae</taxon>
        <taxon>Pentapetalae</taxon>
        <taxon>rosids</taxon>
        <taxon>fabids</taxon>
        <taxon>Fabales</taxon>
        <taxon>Fabaceae</taxon>
        <taxon>Papilionoideae</taxon>
        <taxon>50 kb inversion clade</taxon>
        <taxon>NPAAA clade</taxon>
        <taxon>Hologalegina</taxon>
        <taxon>IRL clade</taxon>
        <taxon>Trifolieae</taxon>
        <taxon>Medicago</taxon>
    </lineage>
</organism>
<evidence type="ECO:0000313" key="3">
    <source>
        <dbReference type="Proteomes" id="UP000002051"/>
    </source>
</evidence>
<evidence type="ECO:0000313" key="1">
    <source>
        <dbReference type="EMBL" id="AES73948.1"/>
    </source>
</evidence>
<dbReference type="AlphaFoldDB" id="G7J448"/>
<reference evidence="2" key="3">
    <citation type="submission" date="2015-04" db="UniProtKB">
        <authorList>
            <consortium name="EnsemblPlants"/>
        </authorList>
    </citation>
    <scope>IDENTIFICATION</scope>
    <source>
        <strain evidence="2">cv. Jemalong A17</strain>
    </source>
</reference>
<reference evidence="1 3" key="1">
    <citation type="journal article" date="2011" name="Nature">
        <title>The Medicago genome provides insight into the evolution of rhizobial symbioses.</title>
        <authorList>
            <person name="Young N.D."/>
            <person name="Debelle F."/>
            <person name="Oldroyd G.E."/>
            <person name="Geurts R."/>
            <person name="Cannon S.B."/>
            <person name="Udvardi M.K."/>
            <person name="Benedito V.A."/>
            <person name="Mayer K.F."/>
            <person name="Gouzy J."/>
            <person name="Schoof H."/>
            <person name="Van de Peer Y."/>
            <person name="Proost S."/>
            <person name="Cook D.R."/>
            <person name="Meyers B.C."/>
            <person name="Spannagl M."/>
            <person name="Cheung F."/>
            <person name="De Mita S."/>
            <person name="Krishnakumar V."/>
            <person name="Gundlach H."/>
            <person name="Zhou S."/>
            <person name="Mudge J."/>
            <person name="Bharti A.K."/>
            <person name="Murray J.D."/>
            <person name="Naoumkina M.A."/>
            <person name="Rosen B."/>
            <person name="Silverstein K.A."/>
            <person name="Tang H."/>
            <person name="Rombauts S."/>
            <person name="Zhao P.X."/>
            <person name="Zhou P."/>
            <person name="Barbe V."/>
            <person name="Bardou P."/>
            <person name="Bechner M."/>
            <person name="Bellec A."/>
            <person name="Berger A."/>
            <person name="Berges H."/>
            <person name="Bidwell S."/>
            <person name="Bisseling T."/>
            <person name="Choisne N."/>
            <person name="Couloux A."/>
            <person name="Denny R."/>
            <person name="Deshpande S."/>
            <person name="Dai X."/>
            <person name="Doyle J.J."/>
            <person name="Dudez A.M."/>
            <person name="Farmer A.D."/>
            <person name="Fouteau S."/>
            <person name="Franken C."/>
            <person name="Gibelin C."/>
            <person name="Gish J."/>
            <person name="Goldstein S."/>
            <person name="Gonzalez A.J."/>
            <person name="Green P.J."/>
            <person name="Hallab A."/>
            <person name="Hartog M."/>
            <person name="Hua A."/>
            <person name="Humphray S.J."/>
            <person name="Jeong D.H."/>
            <person name="Jing Y."/>
            <person name="Jocker A."/>
            <person name="Kenton S.M."/>
            <person name="Kim D.J."/>
            <person name="Klee K."/>
            <person name="Lai H."/>
            <person name="Lang C."/>
            <person name="Lin S."/>
            <person name="Macmil S.L."/>
            <person name="Magdelenat G."/>
            <person name="Matthews L."/>
            <person name="McCorrison J."/>
            <person name="Monaghan E.L."/>
            <person name="Mun J.H."/>
            <person name="Najar F.Z."/>
            <person name="Nicholson C."/>
            <person name="Noirot C."/>
            <person name="O'Bleness M."/>
            <person name="Paule C.R."/>
            <person name="Poulain J."/>
            <person name="Prion F."/>
            <person name="Qin B."/>
            <person name="Qu C."/>
            <person name="Retzel E.F."/>
            <person name="Riddle C."/>
            <person name="Sallet E."/>
            <person name="Samain S."/>
            <person name="Samson N."/>
            <person name="Sanders I."/>
            <person name="Saurat O."/>
            <person name="Scarpelli C."/>
            <person name="Schiex T."/>
            <person name="Segurens B."/>
            <person name="Severin A.J."/>
            <person name="Sherrier D.J."/>
            <person name="Shi R."/>
            <person name="Sims S."/>
            <person name="Singer S.R."/>
            <person name="Sinharoy S."/>
            <person name="Sterck L."/>
            <person name="Viollet A."/>
            <person name="Wang B.B."/>
            <person name="Wang K."/>
            <person name="Wang M."/>
            <person name="Wang X."/>
            <person name="Warfsmann J."/>
            <person name="Weissenbach J."/>
            <person name="White D.D."/>
            <person name="White J.D."/>
            <person name="Wiley G.B."/>
            <person name="Wincker P."/>
            <person name="Xing Y."/>
            <person name="Yang L."/>
            <person name="Yao Z."/>
            <person name="Ying F."/>
            <person name="Zhai J."/>
            <person name="Zhou L."/>
            <person name="Zuber A."/>
            <person name="Denarie J."/>
            <person name="Dixon R.A."/>
            <person name="May G.D."/>
            <person name="Schwartz D.C."/>
            <person name="Rogers J."/>
            <person name="Quetier F."/>
            <person name="Town C.D."/>
            <person name="Roe B.A."/>
        </authorList>
    </citation>
    <scope>NUCLEOTIDE SEQUENCE [LARGE SCALE GENOMIC DNA]</scope>
    <source>
        <strain evidence="1">A17</strain>
        <strain evidence="2 3">cv. Jemalong A17</strain>
    </source>
</reference>
<gene>
    <name evidence="1" type="ordered locus">MTR_3g111260</name>
</gene>